<evidence type="ECO:0000313" key="5">
    <source>
        <dbReference type="Proteomes" id="UP000075243"/>
    </source>
</evidence>
<dbReference type="PANTHER" id="PTHR10353:SF154">
    <property type="entry name" value="BETA-GLUCOSIDASE 9-RELATED"/>
    <property type="match status" value="1"/>
</dbReference>
<dbReference type="GO" id="GO:0005975">
    <property type="term" value="P:carbohydrate metabolic process"/>
    <property type="evidence" value="ECO:0007669"/>
    <property type="project" value="InterPro"/>
</dbReference>
<accession>A0A151TQ13</accession>
<dbReference type="EMBL" id="CM003606">
    <property type="protein sequence ID" value="KYP69100.1"/>
    <property type="molecule type" value="Genomic_DNA"/>
</dbReference>
<evidence type="ECO:0000256" key="2">
    <source>
        <dbReference type="PROSITE-ProRule" id="PRU10055"/>
    </source>
</evidence>
<dbReference type="InterPro" id="IPR018120">
    <property type="entry name" value="Glyco_hydro_1_AS"/>
</dbReference>
<dbReference type="Gene3D" id="3.20.20.80">
    <property type="entry name" value="Glycosidases"/>
    <property type="match status" value="1"/>
</dbReference>
<dbReference type="PRINTS" id="PR00131">
    <property type="entry name" value="GLHYDRLASE1"/>
</dbReference>
<dbReference type="Gramene" id="C.cajan_22098.t">
    <property type="protein sequence ID" value="C.cajan_22098.t"/>
    <property type="gene ID" value="C.cajan_22098"/>
</dbReference>
<feature type="non-terminal residue" evidence="4">
    <location>
        <position position="1"/>
    </location>
</feature>
<evidence type="ECO:0000256" key="1">
    <source>
        <dbReference type="ARBA" id="ARBA00010838"/>
    </source>
</evidence>
<keyword evidence="5" id="KW-1185">Reference proteome</keyword>
<proteinExistence type="inferred from homology"/>
<evidence type="ECO:0000313" key="4">
    <source>
        <dbReference type="EMBL" id="KYP69100.1"/>
    </source>
</evidence>
<name>A0A151TQ13_CAJCA</name>
<dbReference type="STRING" id="3821.A0A151TQ13"/>
<protein>
    <submittedName>
        <fullName evidence="4">Beta-glucosidase 1</fullName>
    </submittedName>
</protein>
<feature type="active site" description="Nucleophile" evidence="2">
    <location>
        <position position="313"/>
    </location>
</feature>
<dbReference type="PANTHER" id="PTHR10353">
    <property type="entry name" value="GLYCOSYL HYDROLASE"/>
    <property type="match status" value="1"/>
</dbReference>
<dbReference type="InterPro" id="IPR001360">
    <property type="entry name" value="Glyco_hydro_1"/>
</dbReference>
<dbReference type="FunFam" id="3.20.20.80:FF:000041">
    <property type="entry name" value="Beta-glucosidase 7"/>
    <property type="match status" value="1"/>
</dbReference>
<evidence type="ECO:0000256" key="3">
    <source>
        <dbReference type="RuleBase" id="RU003690"/>
    </source>
</evidence>
<dbReference type="GO" id="GO:0008422">
    <property type="term" value="F:beta-glucosidase activity"/>
    <property type="evidence" value="ECO:0007669"/>
    <property type="project" value="TreeGrafter"/>
</dbReference>
<dbReference type="Pfam" id="PF00232">
    <property type="entry name" value="Glyco_hydro_1"/>
    <property type="match status" value="1"/>
</dbReference>
<gene>
    <name evidence="4" type="ORF">KK1_022752</name>
</gene>
<dbReference type="AlphaFoldDB" id="A0A151TQ13"/>
<organism evidence="4 5">
    <name type="scientific">Cajanus cajan</name>
    <name type="common">Pigeon pea</name>
    <name type="synonym">Cajanus indicus</name>
    <dbReference type="NCBI Taxonomy" id="3821"/>
    <lineage>
        <taxon>Eukaryota</taxon>
        <taxon>Viridiplantae</taxon>
        <taxon>Streptophyta</taxon>
        <taxon>Embryophyta</taxon>
        <taxon>Tracheophyta</taxon>
        <taxon>Spermatophyta</taxon>
        <taxon>Magnoliopsida</taxon>
        <taxon>eudicotyledons</taxon>
        <taxon>Gunneridae</taxon>
        <taxon>Pentapetalae</taxon>
        <taxon>rosids</taxon>
        <taxon>fabids</taxon>
        <taxon>Fabales</taxon>
        <taxon>Fabaceae</taxon>
        <taxon>Papilionoideae</taxon>
        <taxon>50 kb inversion clade</taxon>
        <taxon>NPAAA clade</taxon>
        <taxon>indigoferoid/millettioid clade</taxon>
        <taxon>Phaseoleae</taxon>
        <taxon>Cajanus</taxon>
    </lineage>
</organism>
<reference evidence="4 5" key="1">
    <citation type="journal article" date="2012" name="Nat. Biotechnol.">
        <title>Draft genome sequence of pigeonpea (Cajanus cajan), an orphan legume crop of resource-poor farmers.</title>
        <authorList>
            <person name="Varshney R.K."/>
            <person name="Chen W."/>
            <person name="Li Y."/>
            <person name="Bharti A.K."/>
            <person name="Saxena R.K."/>
            <person name="Schlueter J.A."/>
            <person name="Donoghue M.T."/>
            <person name="Azam S."/>
            <person name="Fan G."/>
            <person name="Whaley A.M."/>
            <person name="Farmer A.D."/>
            <person name="Sheridan J."/>
            <person name="Iwata A."/>
            <person name="Tuteja R."/>
            <person name="Penmetsa R.V."/>
            <person name="Wu W."/>
            <person name="Upadhyaya H.D."/>
            <person name="Yang S.P."/>
            <person name="Shah T."/>
            <person name="Saxena K.B."/>
            <person name="Michael T."/>
            <person name="McCombie W.R."/>
            <person name="Yang B."/>
            <person name="Zhang G."/>
            <person name="Yang H."/>
            <person name="Wang J."/>
            <person name="Spillane C."/>
            <person name="Cook D.R."/>
            <person name="May G.D."/>
            <person name="Xu X."/>
            <person name="Jackson S.A."/>
        </authorList>
    </citation>
    <scope>NUCLEOTIDE SEQUENCE [LARGE SCALE GENOMIC DNA]</scope>
    <source>
        <strain evidence="5">cv. Asha</strain>
    </source>
</reference>
<comment type="similarity">
    <text evidence="1 3">Belongs to the glycosyl hydrolase 1 family.</text>
</comment>
<sequence length="403" mass="46415">DDVAVLKKLGINSYRFSINWSRILPGGTLEAGVNQQGIDFYNNLINELIANGITPFVTILHFDYPLSILDLGGFLNSNIVDYFKDYSELLFKSYGDRVKHWTTINEPEITALFNFMHGNDNTKPEPCQITKECREAYEVMHNFILCHSTTVKLYREKYQVTQGGEIGLVISIENYVPYSFSQEDKNAAKRMMDFFTILDPVVFGDYPDSMKELVKDRLPIFTEEEKTLVRGSIDFIGINYYRSFYVRHEPNKSTIAGVDNFDALAVREVLNANGESLGYLDNSTKNSVYPEGLYNVLIFLTNKYQAPKIYITENGIASGVIKNPLKDRHRKDYIAAHLNNTKYAIDAGVNVQGYFVWSAFDSFEFHRGFADKWGLIYIDFNNSLNRVEKQSARWYRWFLLGKK</sequence>
<dbReference type="InterPro" id="IPR017853">
    <property type="entry name" value="GH"/>
</dbReference>
<dbReference type="OMA" id="GEYAESM"/>
<dbReference type="PROSITE" id="PS00572">
    <property type="entry name" value="GLYCOSYL_HYDROL_F1_1"/>
    <property type="match status" value="1"/>
</dbReference>
<dbReference type="SUPFAM" id="SSF51445">
    <property type="entry name" value="(Trans)glycosidases"/>
    <property type="match status" value="1"/>
</dbReference>
<dbReference type="Proteomes" id="UP000075243">
    <property type="component" value="Chromosome 4"/>
</dbReference>